<feature type="non-terminal residue" evidence="1">
    <location>
        <position position="1"/>
    </location>
</feature>
<name>A0A9Q3CJB0_9BASI</name>
<dbReference type="EMBL" id="AVOT02007921">
    <property type="protein sequence ID" value="MBW0484938.1"/>
    <property type="molecule type" value="Genomic_DNA"/>
</dbReference>
<dbReference type="Proteomes" id="UP000765509">
    <property type="component" value="Unassembled WGS sequence"/>
</dbReference>
<dbReference type="AlphaFoldDB" id="A0A9Q3CJB0"/>
<accession>A0A9Q3CJB0</accession>
<evidence type="ECO:0000313" key="2">
    <source>
        <dbReference type="Proteomes" id="UP000765509"/>
    </source>
</evidence>
<keyword evidence="2" id="KW-1185">Reference proteome</keyword>
<sequence>RDKPLNWFLKQKDRLSALHPDMSDSIINMKILRKFGGELEHAIKCRCVEPCSTEDSINSMEDISTRTRAGKTWTRNPMESKMAPIISKVDKKPELPVLKCNKFGRTSHLANKFTKKTNNNEVQVIEEAQCAEEKEESDQASAISEDTQVEDYSIEKITSFF</sequence>
<comment type="caution">
    <text evidence="1">The sequence shown here is derived from an EMBL/GenBank/DDBJ whole genome shotgun (WGS) entry which is preliminary data.</text>
</comment>
<proteinExistence type="predicted"/>
<reference evidence="1" key="1">
    <citation type="submission" date="2021-03" db="EMBL/GenBank/DDBJ databases">
        <title>Draft genome sequence of rust myrtle Austropuccinia psidii MF-1, a brazilian biotype.</title>
        <authorList>
            <person name="Quecine M.C."/>
            <person name="Pachon D.M.R."/>
            <person name="Bonatelli M.L."/>
            <person name="Correr F.H."/>
            <person name="Franceschini L.M."/>
            <person name="Leite T.F."/>
            <person name="Margarido G.R.A."/>
            <person name="Almeida C.A."/>
            <person name="Ferrarezi J.A."/>
            <person name="Labate C.A."/>
        </authorList>
    </citation>
    <scope>NUCLEOTIDE SEQUENCE</scope>
    <source>
        <strain evidence="1">MF-1</strain>
    </source>
</reference>
<organism evidence="1 2">
    <name type="scientific">Austropuccinia psidii MF-1</name>
    <dbReference type="NCBI Taxonomy" id="1389203"/>
    <lineage>
        <taxon>Eukaryota</taxon>
        <taxon>Fungi</taxon>
        <taxon>Dikarya</taxon>
        <taxon>Basidiomycota</taxon>
        <taxon>Pucciniomycotina</taxon>
        <taxon>Pucciniomycetes</taxon>
        <taxon>Pucciniales</taxon>
        <taxon>Sphaerophragmiaceae</taxon>
        <taxon>Austropuccinia</taxon>
    </lineage>
</organism>
<protein>
    <submittedName>
        <fullName evidence="1">Uncharacterized protein</fullName>
    </submittedName>
</protein>
<evidence type="ECO:0000313" key="1">
    <source>
        <dbReference type="EMBL" id="MBW0484938.1"/>
    </source>
</evidence>
<gene>
    <name evidence="1" type="ORF">O181_024653</name>
</gene>